<dbReference type="InterPro" id="IPR006311">
    <property type="entry name" value="TAT_signal"/>
</dbReference>
<dbReference type="InterPro" id="IPR033138">
    <property type="entry name" value="Cu_oxidase_CS"/>
</dbReference>
<dbReference type="Pfam" id="PF07732">
    <property type="entry name" value="Cu-oxidase_3"/>
    <property type="match status" value="1"/>
</dbReference>
<feature type="domain" description="Plastocyanin-like" evidence="6">
    <location>
        <begin position="454"/>
        <end position="571"/>
    </location>
</feature>
<evidence type="ECO:0000313" key="10">
    <source>
        <dbReference type="Proteomes" id="UP000068250"/>
    </source>
</evidence>
<evidence type="ECO:0000259" key="6">
    <source>
        <dbReference type="Pfam" id="PF07731"/>
    </source>
</evidence>
<dbReference type="Proteomes" id="UP000068250">
    <property type="component" value="Chromosome I"/>
</dbReference>
<dbReference type="RefSeq" id="WP_059024298.1">
    <property type="nucleotide sequence ID" value="NZ_LN609302.1"/>
</dbReference>
<dbReference type="Pfam" id="PF07731">
    <property type="entry name" value="Cu-oxidase_2"/>
    <property type="match status" value="1"/>
</dbReference>
<dbReference type="Proteomes" id="UP000657200">
    <property type="component" value="Unassembled WGS sequence"/>
</dbReference>
<evidence type="ECO:0000259" key="7">
    <source>
        <dbReference type="Pfam" id="PF07732"/>
    </source>
</evidence>
<dbReference type="PATRIC" id="fig|431306.5.peg.2358"/>
<evidence type="ECO:0000259" key="5">
    <source>
        <dbReference type="Pfam" id="PF00394"/>
    </source>
</evidence>
<dbReference type="STRING" id="431306.AGA_2281"/>
<dbReference type="Pfam" id="PF00394">
    <property type="entry name" value="Cu-oxidase"/>
    <property type="match status" value="1"/>
</dbReference>
<evidence type="ECO:0000256" key="3">
    <source>
        <dbReference type="ARBA" id="ARBA00023008"/>
    </source>
</evidence>
<evidence type="ECO:0000313" key="11">
    <source>
        <dbReference type="Proteomes" id="UP000657200"/>
    </source>
</evidence>
<sequence>MPLPSPHRGGGFARRQFITGASALAALTGLSRLPRAQADTPFGTPLPSAPRSVFDLTLRPLTVNIAGKTQTVPTMNGSMPGPTLRWREGDTVTLNIHNHLAEESSIHWHGIRCPADMDGVPGLSFAGIGPGQSFTYRFPVRQSGTYWYHSHSNMQEARGLYGAIVIDPRDPPTQTWDRDYVVLLSDWSDVAPHDIISNLKFQDDYYNFRQRTAVSLIKDAKRDGLLPAVKNRLQWAGMNMSATDISDVTGIIYTYLMNGCTPDTNWTGLFRPNERVRLRFINASAMTFYDIRIPGLQMDVVQADGNDVEPVRVDEFRIGVAETYDCIVQPKDNRAYTIFAQTEDRTGYARGTLAPQPGMHAAIPPMDPRPVRTMLDMGMPETMHDMKGMDMKGMDMGKDNQPPAHTPPLNVENQNIAAMPTNRLADPGDGLRNNGRRVLTYADLRALRPAEDTRPPSREITLHLTGNMERYIWGFDGKKFSEADPIPLRLGERVRFTLINDTMMEHPVHLHGLWSELENGQGAYNPVKHTIIVQPGAKLSYLVSADTPGLWAYHCHLLYHMDLGMFRTVVVS</sequence>
<dbReference type="InterPro" id="IPR045087">
    <property type="entry name" value="Cu-oxidase_fam"/>
</dbReference>
<dbReference type="InterPro" id="IPR034282">
    <property type="entry name" value="CuRO_2_CopA"/>
</dbReference>
<dbReference type="GO" id="GO:0042597">
    <property type="term" value="C:periplasmic space"/>
    <property type="evidence" value="ECO:0007669"/>
    <property type="project" value="InterPro"/>
</dbReference>
<dbReference type="InterPro" id="IPR001117">
    <property type="entry name" value="Cu-oxidase_2nd"/>
</dbReference>
<dbReference type="OrthoDB" id="9757546at2"/>
<dbReference type="CDD" id="cd13874">
    <property type="entry name" value="CuRO_2_CopA"/>
    <property type="match status" value="1"/>
</dbReference>
<accession>A0A0U5F7M9</accession>
<feature type="domain" description="Plastocyanin-like" evidence="7">
    <location>
        <begin position="62"/>
        <end position="169"/>
    </location>
</feature>
<reference evidence="10" key="2">
    <citation type="submission" date="2014-09" db="EMBL/GenBank/DDBJ databases">
        <authorList>
            <person name="Illeghems K.G."/>
        </authorList>
    </citation>
    <scope>NUCLEOTIDE SEQUENCE [LARGE SCALE GENOMIC DNA]</scope>
    <source>
        <strain evidence="10">LMG 23848T</strain>
    </source>
</reference>
<organism evidence="8 10">
    <name type="scientific">Acetobacter ghanensis</name>
    <dbReference type="NCBI Taxonomy" id="431306"/>
    <lineage>
        <taxon>Bacteria</taxon>
        <taxon>Pseudomonadati</taxon>
        <taxon>Pseudomonadota</taxon>
        <taxon>Alphaproteobacteria</taxon>
        <taxon>Acetobacterales</taxon>
        <taxon>Acetobacteraceae</taxon>
        <taxon>Acetobacter</taxon>
    </lineage>
</organism>
<evidence type="ECO:0000256" key="2">
    <source>
        <dbReference type="ARBA" id="ARBA00023002"/>
    </source>
</evidence>
<dbReference type="PANTHER" id="PTHR11709">
    <property type="entry name" value="MULTI-COPPER OXIDASE"/>
    <property type="match status" value="1"/>
</dbReference>
<dbReference type="InterPro" id="IPR011706">
    <property type="entry name" value="Cu-oxidase_C"/>
</dbReference>
<name>A0A0U5F7M9_9PROT</name>
<feature type="domain" description="Plastocyanin-like" evidence="5">
    <location>
        <begin position="242"/>
        <end position="353"/>
    </location>
</feature>
<dbReference type="InterPro" id="IPR002355">
    <property type="entry name" value="Cu_oxidase_Cu_BS"/>
</dbReference>
<dbReference type="PROSITE" id="PS00080">
    <property type="entry name" value="MULTICOPPER_OXIDASE2"/>
    <property type="match status" value="1"/>
</dbReference>
<dbReference type="InterPro" id="IPR008972">
    <property type="entry name" value="Cupredoxin"/>
</dbReference>
<dbReference type="InterPro" id="IPR006376">
    <property type="entry name" value="Cu-R_CopA"/>
</dbReference>
<keyword evidence="1" id="KW-0479">Metal-binding</keyword>
<evidence type="ECO:0000313" key="8">
    <source>
        <dbReference type="EMBL" id="CEF56960.1"/>
    </source>
</evidence>
<evidence type="ECO:0000256" key="1">
    <source>
        <dbReference type="ARBA" id="ARBA00022723"/>
    </source>
</evidence>
<reference evidence="9 11" key="3">
    <citation type="journal article" date="2020" name="Int. J. Syst. Evol. Microbiol.">
        <title>Novel acetic acid bacteria from cider fermentations: Acetobacter conturbans sp. nov. and Acetobacter fallax sp. nov.</title>
        <authorList>
            <person name="Sombolestani A.S."/>
            <person name="Cleenwerck I."/>
            <person name="Cnockaert M."/>
            <person name="Borremans W."/>
            <person name="Wieme A.D."/>
            <person name="De Vuyst L."/>
            <person name="Vandamme P."/>
        </authorList>
    </citation>
    <scope>NUCLEOTIDE SEQUENCE [LARGE SCALE GENOMIC DNA]</scope>
    <source>
        <strain evidence="9 11">LMG 23848</strain>
    </source>
</reference>
<keyword evidence="3" id="KW-0186">Copper</keyword>
<dbReference type="EMBL" id="LN609302">
    <property type="protein sequence ID" value="CEF56960.1"/>
    <property type="molecule type" value="Genomic_DNA"/>
</dbReference>
<dbReference type="SUPFAM" id="SSF49503">
    <property type="entry name" value="Cupredoxins"/>
    <property type="match status" value="3"/>
</dbReference>
<dbReference type="CDD" id="cd13896">
    <property type="entry name" value="CuRO_3_CopA"/>
    <property type="match status" value="1"/>
</dbReference>
<dbReference type="InterPro" id="IPR034279">
    <property type="entry name" value="CuRO_3_CopA"/>
</dbReference>
<evidence type="ECO:0000256" key="4">
    <source>
        <dbReference type="SAM" id="MobiDB-lite"/>
    </source>
</evidence>
<dbReference type="Gene3D" id="2.60.40.420">
    <property type="entry name" value="Cupredoxins - blue copper proteins"/>
    <property type="match status" value="3"/>
</dbReference>
<proteinExistence type="predicted"/>
<dbReference type="GO" id="GO:0016491">
    <property type="term" value="F:oxidoreductase activity"/>
    <property type="evidence" value="ECO:0007669"/>
    <property type="project" value="UniProtKB-KW"/>
</dbReference>
<protein>
    <submittedName>
        <fullName evidence="8">CopA family copper resistance protein</fullName>
    </submittedName>
    <submittedName>
        <fullName evidence="9">Copper resistance system multicopper oxidase</fullName>
    </submittedName>
</protein>
<dbReference type="AlphaFoldDB" id="A0A0U5F7M9"/>
<keyword evidence="2" id="KW-0560">Oxidoreductase</keyword>
<dbReference type="NCBIfam" id="TIGR01480">
    <property type="entry name" value="copper_res_A"/>
    <property type="match status" value="1"/>
</dbReference>
<reference evidence="8" key="1">
    <citation type="submission" date="2014-09" db="EMBL/GenBank/DDBJ databases">
        <authorList>
            <person name="Magalhaes I.L.F."/>
            <person name="Oliveira U."/>
            <person name="Santos F.R."/>
            <person name="Vidigal T.H.D.A."/>
            <person name="Brescovit A.D."/>
            <person name="Santos A.J."/>
        </authorList>
    </citation>
    <scope>NUCLEOTIDE SEQUENCE</scope>
    <source>
        <strain evidence="8">LMG 23848T</strain>
    </source>
</reference>
<evidence type="ECO:0000313" key="9">
    <source>
        <dbReference type="EMBL" id="NHO39037.1"/>
    </source>
</evidence>
<dbReference type="PROSITE" id="PS51318">
    <property type="entry name" value="TAT"/>
    <property type="match status" value="1"/>
</dbReference>
<dbReference type="GO" id="GO:0005507">
    <property type="term" value="F:copper ion binding"/>
    <property type="evidence" value="ECO:0007669"/>
    <property type="project" value="InterPro"/>
</dbReference>
<gene>
    <name evidence="8" type="primary">copA</name>
    <name evidence="8" type="ORF">AGA_2281</name>
    <name evidence="9" type="ORF">GOB80_04920</name>
</gene>
<dbReference type="InterPro" id="IPR011707">
    <property type="entry name" value="Cu-oxidase-like_N"/>
</dbReference>
<dbReference type="PANTHER" id="PTHR11709:SF394">
    <property type="entry name" value="FI03373P-RELATED"/>
    <property type="match status" value="1"/>
</dbReference>
<feature type="region of interest" description="Disordered" evidence="4">
    <location>
        <begin position="348"/>
        <end position="369"/>
    </location>
</feature>
<keyword evidence="11" id="KW-1185">Reference proteome</keyword>
<dbReference type="EMBL" id="WOTE01000002">
    <property type="protein sequence ID" value="NHO39037.1"/>
    <property type="molecule type" value="Genomic_DNA"/>
</dbReference>
<dbReference type="PROSITE" id="PS00079">
    <property type="entry name" value="MULTICOPPER_OXIDASE1"/>
    <property type="match status" value="1"/>
</dbReference>